<comment type="caution">
    <text evidence="12">The sequence shown here is derived from an EMBL/GenBank/DDBJ whole genome shotgun (WGS) entry which is preliminary data.</text>
</comment>
<evidence type="ECO:0000256" key="10">
    <source>
        <dbReference type="SAM" id="Phobius"/>
    </source>
</evidence>
<keyword evidence="5 10" id="KW-0812">Transmembrane</keyword>
<evidence type="ECO:0000313" key="12">
    <source>
        <dbReference type="EMBL" id="NKE70100.1"/>
    </source>
</evidence>
<dbReference type="RefSeq" id="WP_168058365.1">
    <property type="nucleotide sequence ID" value="NZ_VTOW01000001.1"/>
</dbReference>
<protein>
    <submittedName>
        <fullName evidence="12">Protein TolQ</fullName>
    </submittedName>
</protein>
<name>A0A7X6DMU6_9BACT</name>
<dbReference type="GO" id="GO:0017038">
    <property type="term" value="P:protein import"/>
    <property type="evidence" value="ECO:0007669"/>
    <property type="project" value="TreeGrafter"/>
</dbReference>
<dbReference type="EMBL" id="VTOW01000001">
    <property type="protein sequence ID" value="NKE70100.1"/>
    <property type="molecule type" value="Genomic_DNA"/>
</dbReference>
<evidence type="ECO:0000256" key="7">
    <source>
        <dbReference type="ARBA" id="ARBA00023136"/>
    </source>
</evidence>
<dbReference type="InterPro" id="IPR014163">
    <property type="entry name" value="Tol-Pal_TolQ"/>
</dbReference>
<evidence type="ECO:0000256" key="9">
    <source>
        <dbReference type="RuleBase" id="RU004057"/>
    </source>
</evidence>
<sequence length="242" mass="26732">MPLSAGSQVSIFDLVLSAGIVAKIVLLLLLIASIVTWAIILYKWMTLRKADAENRRFLVLFSKIDDLLEIQQKALQRNEGPMVMIYQAAIDKMRPYLEKDGENAPPAIDGNRPMLLTSLQRTLRSGVQDEMAHQERYLHFLATVGNTAPFVGLFGTVWGIINAFQEIGRQGNANIASVAPGISEALVATAAGLFVAIPAVMAYNIFINKIQKMEVQLEVFAAEITSLVEEKLFSLQSSRKVR</sequence>
<keyword evidence="3" id="KW-0997">Cell inner membrane</keyword>
<dbReference type="GO" id="GO:0043213">
    <property type="term" value="P:bacteriocin transport"/>
    <property type="evidence" value="ECO:0007669"/>
    <property type="project" value="InterPro"/>
</dbReference>
<dbReference type="PANTHER" id="PTHR30625">
    <property type="entry name" value="PROTEIN TOLQ"/>
    <property type="match status" value="1"/>
</dbReference>
<dbReference type="Pfam" id="PF01618">
    <property type="entry name" value="MotA_ExbB"/>
    <property type="match status" value="1"/>
</dbReference>
<dbReference type="NCBIfam" id="TIGR02796">
    <property type="entry name" value="tolQ"/>
    <property type="match status" value="1"/>
</dbReference>
<evidence type="ECO:0000256" key="2">
    <source>
        <dbReference type="ARBA" id="ARBA00022475"/>
    </source>
</evidence>
<keyword evidence="8" id="KW-0131">Cell cycle</keyword>
<keyword evidence="7 10" id="KW-0472">Membrane</keyword>
<gene>
    <name evidence="12" type="primary">tolQ</name>
    <name evidence="12" type="ORF">MNODULE_05005</name>
</gene>
<evidence type="ECO:0000256" key="6">
    <source>
        <dbReference type="ARBA" id="ARBA00022989"/>
    </source>
</evidence>
<proteinExistence type="inferred from homology"/>
<feature type="transmembrane region" description="Helical" evidence="10">
    <location>
        <begin position="20"/>
        <end position="42"/>
    </location>
</feature>
<feature type="transmembrane region" description="Helical" evidence="10">
    <location>
        <begin position="137"/>
        <end position="161"/>
    </location>
</feature>
<comment type="subcellular location">
    <subcellularLocation>
        <location evidence="1">Cell membrane</location>
        <topology evidence="1">Multi-pass membrane protein</topology>
    </subcellularLocation>
    <subcellularLocation>
        <location evidence="9">Membrane</location>
        <topology evidence="9">Multi-pass membrane protein</topology>
    </subcellularLocation>
</comment>
<dbReference type="InterPro" id="IPR050790">
    <property type="entry name" value="ExbB/TolQ_transport"/>
</dbReference>
<organism evidence="12 13">
    <name type="scientific">Candidatus Manganitrophus noduliformans</name>
    <dbReference type="NCBI Taxonomy" id="2606439"/>
    <lineage>
        <taxon>Bacteria</taxon>
        <taxon>Pseudomonadati</taxon>
        <taxon>Nitrospirota</taxon>
        <taxon>Nitrospiria</taxon>
        <taxon>Candidatus Troglogloeales</taxon>
        <taxon>Candidatus Manganitrophaceae</taxon>
        <taxon>Candidatus Manganitrophus</taxon>
    </lineage>
</organism>
<feature type="domain" description="MotA/TolQ/ExbB proton channel" evidence="11">
    <location>
        <begin position="118"/>
        <end position="218"/>
    </location>
</feature>
<evidence type="ECO:0000256" key="3">
    <source>
        <dbReference type="ARBA" id="ARBA00022519"/>
    </source>
</evidence>
<evidence type="ECO:0000256" key="5">
    <source>
        <dbReference type="ARBA" id="ARBA00022692"/>
    </source>
</evidence>
<keyword evidence="13" id="KW-1185">Reference proteome</keyword>
<reference evidence="12 13" key="1">
    <citation type="journal article" date="2020" name="Nature">
        <title>Bacterial chemolithoautotrophy via manganese oxidation.</title>
        <authorList>
            <person name="Yu H."/>
            <person name="Leadbetter J.R."/>
        </authorList>
    </citation>
    <scope>NUCLEOTIDE SEQUENCE [LARGE SCALE GENOMIC DNA]</scope>
    <source>
        <strain evidence="12 13">Mn-1</strain>
    </source>
</reference>
<keyword evidence="9" id="KW-0813">Transport</keyword>
<keyword evidence="4" id="KW-0132">Cell division</keyword>
<evidence type="ECO:0000256" key="8">
    <source>
        <dbReference type="ARBA" id="ARBA00023306"/>
    </source>
</evidence>
<dbReference type="PANTHER" id="PTHR30625:SF3">
    <property type="entry name" value="TOL-PAL SYSTEM PROTEIN TOLQ"/>
    <property type="match status" value="1"/>
</dbReference>
<evidence type="ECO:0000256" key="4">
    <source>
        <dbReference type="ARBA" id="ARBA00022618"/>
    </source>
</evidence>
<evidence type="ECO:0000313" key="13">
    <source>
        <dbReference type="Proteomes" id="UP000534783"/>
    </source>
</evidence>
<dbReference type="GO" id="GO:0005886">
    <property type="term" value="C:plasma membrane"/>
    <property type="evidence" value="ECO:0007669"/>
    <property type="project" value="UniProtKB-SubCell"/>
</dbReference>
<keyword evidence="9" id="KW-0653">Protein transport</keyword>
<accession>A0A7X6DMU6</accession>
<dbReference type="Proteomes" id="UP000534783">
    <property type="component" value="Unassembled WGS sequence"/>
</dbReference>
<keyword evidence="6 10" id="KW-1133">Transmembrane helix</keyword>
<feature type="transmembrane region" description="Helical" evidence="10">
    <location>
        <begin position="181"/>
        <end position="206"/>
    </location>
</feature>
<dbReference type="AlphaFoldDB" id="A0A7X6DMU6"/>
<evidence type="ECO:0000259" key="11">
    <source>
        <dbReference type="Pfam" id="PF01618"/>
    </source>
</evidence>
<keyword evidence="2" id="KW-1003">Cell membrane</keyword>
<comment type="similarity">
    <text evidence="9">Belongs to the exbB/tolQ family.</text>
</comment>
<dbReference type="InterPro" id="IPR002898">
    <property type="entry name" value="MotA_ExbB_proton_chnl"/>
</dbReference>
<evidence type="ECO:0000256" key="1">
    <source>
        <dbReference type="ARBA" id="ARBA00004651"/>
    </source>
</evidence>
<dbReference type="GO" id="GO:0051301">
    <property type="term" value="P:cell division"/>
    <property type="evidence" value="ECO:0007669"/>
    <property type="project" value="UniProtKB-KW"/>
</dbReference>